<comment type="caution">
    <text evidence="1">The sequence shown here is derived from an EMBL/GenBank/DDBJ whole genome shotgun (WGS) entry which is preliminary data.</text>
</comment>
<dbReference type="Proteomes" id="UP000499080">
    <property type="component" value="Unassembled WGS sequence"/>
</dbReference>
<evidence type="ECO:0000313" key="2">
    <source>
        <dbReference type="Proteomes" id="UP000499080"/>
    </source>
</evidence>
<name>A0A4Y2SID3_ARAVE</name>
<keyword evidence="2" id="KW-1185">Reference proteome</keyword>
<dbReference type="EMBL" id="BGPR01021898">
    <property type="protein sequence ID" value="GBN87651.1"/>
    <property type="molecule type" value="Genomic_DNA"/>
</dbReference>
<reference evidence="1 2" key="1">
    <citation type="journal article" date="2019" name="Sci. Rep.">
        <title>Orb-weaving spider Araneus ventricosus genome elucidates the spidroin gene catalogue.</title>
        <authorList>
            <person name="Kono N."/>
            <person name="Nakamura H."/>
            <person name="Ohtoshi R."/>
            <person name="Moran D.A.P."/>
            <person name="Shinohara A."/>
            <person name="Yoshida Y."/>
            <person name="Fujiwara M."/>
            <person name="Mori M."/>
            <person name="Tomita M."/>
            <person name="Arakawa K."/>
        </authorList>
    </citation>
    <scope>NUCLEOTIDE SEQUENCE [LARGE SCALE GENOMIC DNA]</scope>
</reference>
<protein>
    <submittedName>
        <fullName evidence="1">Uncharacterized protein</fullName>
    </submittedName>
</protein>
<organism evidence="1 2">
    <name type="scientific">Araneus ventricosus</name>
    <name type="common">Orbweaver spider</name>
    <name type="synonym">Epeira ventricosa</name>
    <dbReference type="NCBI Taxonomy" id="182803"/>
    <lineage>
        <taxon>Eukaryota</taxon>
        <taxon>Metazoa</taxon>
        <taxon>Ecdysozoa</taxon>
        <taxon>Arthropoda</taxon>
        <taxon>Chelicerata</taxon>
        <taxon>Arachnida</taxon>
        <taxon>Araneae</taxon>
        <taxon>Araneomorphae</taxon>
        <taxon>Entelegynae</taxon>
        <taxon>Araneoidea</taxon>
        <taxon>Araneidae</taxon>
        <taxon>Araneus</taxon>
    </lineage>
</organism>
<dbReference type="AlphaFoldDB" id="A0A4Y2SID3"/>
<proteinExistence type="predicted"/>
<sequence length="96" mass="10864">MRPHGCPLWEIWPCSPWRLHFLKGPLWSRFQGQVPDSKPDSIEDPPSMWACCIQLTLHTQRGVLGRSGKTSPGHDEGRSEVVGSFEEAEALISLRR</sequence>
<gene>
    <name evidence="1" type="ORF">AVEN_215206_1</name>
</gene>
<accession>A0A4Y2SID3</accession>
<evidence type="ECO:0000313" key="1">
    <source>
        <dbReference type="EMBL" id="GBN87651.1"/>
    </source>
</evidence>